<dbReference type="AlphaFoldDB" id="A0A1L9P5Q7"/>
<proteinExistence type="predicted"/>
<dbReference type="RefSeq" id="XP_040662595.1">
    <property type="nucleotide sequence ID" value="XM_040809802.1"/>
</dbReference>
<organism evidence="1 2">
    <name type="scientific">Aspergillus versicolor CBS 583.65</name>
    <dbReference type="NCBI Taxonomy" id="1036611"/>
    <lineage>
        <taxon>Eukaryota</taxon>
        <taxon>Fungi</taxon>
        <taxon>Dikarya</taxon>
        <taxon>Ascomycota</taxon>
        <taxon>Pezizomycotina</taxon>
        <taxon>Eurotiomycetes</taxon>
        <taxon>Eurotiomycetidae</taxon>
        <taxon>Eurotiales</taxon>
        <taxon>Aspergillaceae</taxon>
        <taxon>Aspergillus</taxon>
        <taxon>Aspergillus subgen. Nidulantes</taxon>
    </lineage>
</organism>
<evidence type="ECO:0000313" key="1">
    <source>
        <dbReference type="EMBL" id="OJI96832.1"/>
    </source>
</evidence>
<accession>A0A1L9P5Q7</accession>
<protein>
    <submittedName>
        <fullName evidence="1">Uncharacterized protein</fullName>
    </submittedName>
</protein>
<gene>
    <name evidence="1" type="ORF">ASPVEDRAFT_256537</name>
</gene>
<keyword evidence="2" id="KW-1185">Reference proteome</keyword>
<name>A0A1L9P5Q7_ASPVE</name>
<sequence length="221" mass="24478">MLGKYPPADWILGRLPPLPSIPSTTTSIPSTTNLVPGILDRANTTMAPFTKFWLFALKDGVTSTSQPFTQLLAEIVEFCASYTNPGPGSPQMHAFYKASNAPSDILLITGFPSQELNDEAHEVFVEKFFARMFELVEHRSMKQVEVDVKEFPLDQERLAVVTSGERIAGLKGKGGWDVLQRADDKPTAEEVWVHVLPWDEEVENSSVGAGDILYLEKIVGR</sequence>
<dbReference type="Proteomes" id="UP000184073">
    <property type="component" value="Unassembled WGS sequence"/>
</dbReference>
<evidence type="ECO:0000313" key="2">
    <source>
        <dbReference type="Proteomes" id="UP000184073"/>
    </source>
</evidence>
<reference evidence="2" key="1">
    <citation type="journal article" date="2017" name="Genome Biol.">
        <title>Comparative genomics reveals high biological diversity and specific adaptations in the industrially and medically important fungal genus Aspergillus.</title>
        <authorList>
            <person name="de Vries R.P."/>
            <person name="Riley R."/>
            <person name="Wiebenga A."/>
            <person name="Aguilar-Osorio G."/>
            <person name="Amillis S."/>
            <person name="Uchima C.A."/>
            <person name="Anderluh G."/>
            <person name="Asadollahi M."/>
            <person name="Askin M."/>
            <person name="Barry K."/>
            <person name="Battaglia E."/>
            <person name="Bayram O."/>
            <person name="Benocci T."/>
            <person name="Braus-Stromeyer S.A."/>
            <person name="Caldana C."/>
            <person name="Canovas D."/>
            <person name="Cerqueira G.C."/>
            <person name="Chen F."/>
            <person name="Chen W."/>
            <person name="Choi C."/>
            <person name="Clum A."/>
            <person name="Dos Santos R.A."/>
            <person name="Damasio A.R."/>
            <person name="Diallinas G."/>
            <person name="Emri T."/>
            <person name="Fekete E."/>
            <person name="Flipphi M."/>
            <person name="Freyberg S."/>
            <person name="Gallo A."/>
            <person name="Gournas C."/>
            <person name="Habgood R."/>
            <person name="Hainaut M."/>
            <person name="Harispe M.L."/>
            <person name="Henrissat B."/>
            <person name="Hilden K.S."/>
            <person name="Hope R."/>
            <person name="Hossain A."/>
            <person name="Karabika E."/>
            <person name="Karaffa L."/>
            <person name="Karanyi Z."/>
            <person name="Krasevec N."/>
            <person name="Kuo A."/>
            <person name="Kusch H."/>
            <person name="LaButti K."/>
            <person name="Lagendijk E.L."/>
            <person name="Lapidus A."/>
            <person name="Levasseur A."/>
            <person name="Lindquist E."/>
            <person name="Lipzen A."/>
            <person name="Logrieco A.F."/>
            <person name="MacCabe A."/>
            <person name="Maekelae M.R."/>
            <person name="Malavazi I."/>
            <person name="Melin P."/>
            <person name="Meyer V."/>
            <person name="Mielnichuk N."/>
            <person name="Miskei M."/>
            <person name="Molnar A.P."/>
            <person name="Mule G."/>
            <person name="Ngan C.Y."/>
            <person name="Orejas M."/>
            <person name="Orosz E."/>
            <person name="Ouedraogo J.P."/>
            <person name="Overkamp K.M."/>
            <person name="Park H.-S."/>
            <person name="Perrone G."/>
            <person name="Piumi F."/>
            <person name="Punt P.J."/>
            <person name="Ram A.F."/>
            <person name="Ramon A."/>
            <person name="Rauscher S."/>
            <person name="Record E."/>
            <person name="Riano-Pachon D.M."/>
            <person name="Robert V."/>
            <person name="Roehrig J."/>
            <person name="Ruller R."/>
            <person name="Salamov A."/>
            <person name="Salih N.S."/>
            <person name="Samson R.A."/>
            <person name="Sandor E."/>
            <person name="Sanguinetti M."/>
            <person name="Schuetze T."/>
            <person name="Sepcic K."/>
            <person name="Shelest E."/>
            <person name="Sherlock G."/>
            <person name="Sophianopoulou V."/>
            <person name="Squina F.M."/>
            <person name="Sun H."/>
            <person name="Susca A."/>
            <person name="Todd R.B."/>
            <person name="Tsang A."/>
            <person name="Unkles S.E."/>
            <person name="van de Wiele N."/>
            <person name="van Rossen-Uffink D."/>
            <person name="Oliveira J.V."/>
            <person name="Vesth T.C."/>
            <person name="Visser J."/>
            <person name="Yu J.-H."/>
            <person name="Zhou M."/>
            <person name="Andersen M.R."/>
            <person name="Archer D.B."/>
            <person name="Baker S.E."/>
            <person name="Benoit I."/>
            <person name="Brakhage A.A."/>
            <person name="Braus G.H."/>
            <person name="Fischer R."/>
            <person name="Frisvad J.C."/>
            <person name="Goldman G.H."/>
            <person name="Houbraken J."/>
            <person name="Oakley B."/>
            <person name="Pocsi I."/>
            <person name="Scazzocchio C."/>
            <person name="Seiboth B."/>
            <person name="vanKuyk P.A."/>
            <person name="Wortman J."/>
            <person name="Dyer P.S."/>
            <person name="Grigoriev I.V."/>
        </authorList>
    </citation>
    <scope>NUCLEOTIDE SEQUENCE [LARGE SCALE GENOMIC DNA]</scope>
    <source>
        <strain evidence="2">CBS 583.65</strain>
    </source>
</reference>
<dbReference type="EMBL" id="KV878125">
    <property type="protein sequence ID" value="OJI96832.1"/>
    <property type="molecule type" value="Genomic_DNA"/>
</dbReference>
<dbReference type="OrthoDB" id="4740316at2759"/>
<dbReference type="VEuPathDB" id="FungiDB:ASPVEDRAFT_256537"/>
<dbReference type="GeneID" id="63725313"/>